<evidence type="ECO:0000259" key="3">
    <source>
        <dbReference type="Pfam" id="PF00149"/>
    </source>
</evidence>
<evidence type="ECO:0000313" key="5">
    <source>
        <dbReference type="Proteomes" id="UP000738325"/>
    </source>
</evidence>
<feature type="domain" description="Calcineurin-like phosphoesterase" evidence="3">
    <location>
        <begin position="99"/>
        <end position="220"/>
    </location>
</feature>
<accession>A0A9P6RTQ4</accession>
<comment type="caution">
    <text evidence="4">The sequence shown here is derived from an EMBL/GenBank/DDBJ whole genome shotgun (WGS) entry which is preliminary data.</text>
</comment>
<dbReference type="InterPro" id="IPR029052">
    <property type="entry name" value="Metallo-depent_PP-like"/>
</dbReference>
<dbReference type="Pfam" id="PF00149">
    <property type="entry name" value="Metallophos"/>
    <property type="match status" value="1"/>
</dbReference>
<dbReference type="InterPro" id="IPR050126">
    <property type="entry name" value="Ap4A_hydrolase"/>
</dbReference>
<feature type="chain" id="PRO_5040399305" description="Calcineurin-like phosphoesterase domain-containing protein" evidence="2">
    <location>
        <begin position="24"/>
        <end position="391"/>
    </location>
</feature>
<dbReference type="PANTHER" id="PTHR42850">
    <property type="entry name" value="METALLOPHOSPHOESTERASE"/>
    <property type="match status" value="1"/>
</dbReference>
<keyword evidence="5" id="KW-1185">Reference proteome</keyword>
<dbReference type="SUPFAM" id="SSF56300">
    <property type="entry name" value="Metallo-dependent phosphatases"/>
    <property type="match status" value="1"/>
</dbReference>
<dbReference type="Proteomes" id="UP000738325">
    <property type="component" value="Unassembled WGS sequence"/>
</dbReference>
<evidence type="ECO:0000313" key="4">
    <source>
        <dbReference type="EMBL" id="KAG0326872.1"/>
    </source>
</evidence>
<evidence type="ECO:0000256" key="1">
    <source>
        <dbReference type="SAM" id="MobiDB-lite"/>
    </source>
</evidence>
<feature type="compositionally biased region" description="Acidic residues" evidence="1">
    <location>
        <begin position="192"/>
        <end position="218"/>
    </location>
</feature>
<dbReference type="OrthoDB" id="10267127at2759"/>
<dbReference type="AlphaFoldDB" id="A0A9P6RTQ4"/>
<dbReference type="GO" id="GO:0005737">
    <property type="term" value="C:cytoplasm"/>
    <property type="evidence" value="ECO:0007669"/>
    <property type="project" value="TreeGrafter"/>
</dbReference>
<gene>
    <name evidence="4" type="ORF">BGZ99_008879</name>
</gene>
<feature type="region of interest" description="Disordered" evidence="1">
    <location>
        <begin position="191"/>
        <end position="240"/>
    </location>
</feature>
<evidence type="ECO:0000256" key="2">
    <source>
        <dbReference type="SAM" id="SignalP"/>
    </source>
</evidence>
<name>A0A9P6RTQ4_9FUNG</name>
<feature type="signal peptide" evidence="2">
    <location>
        <begin position="1"/>
        <end position="23"/>
    </location>
</feature>
<sequence length="391" mass="44417">MPTQRLSVTLGAFFLLLCSATLGLRGQQRIDDDGQDVINLVSRSQHYINMAADDGSYSLKQPDTPPDSLESDPYAQYIYQQELELEDDLDLTGRGRQTIIVGDIHGSLNGFDKFLKAVEFDRKRDVLILAGDIVAKGPRSLQVIDRARELKARCVRGNHDDSVIRWKGFLDTLSSQQLKALDSFRLDKINENDDDVDDDDDIDDDDDWEEQEDDEEWPSDPLDNISSGKGSRRPRIPSDLERNPEHYELARALNKEQYHYLRNCPLILSLPKELSVHKIPIHVVHAGIDPHRDILKQRPWVLINVRNLLKDGTPSRKKKKGQGWAKAFNKLHSRRSPAKRDFLVVYGHDAGRGLNIRKWSIGIDTGCVYGRELTGYIVETGMILSVPCSKI</sequence>
<organism evidence="4 5">
    <name type="scientific">Dissophora globulifera</name>
    <dbReference type="NCBI Taxonomy" id="979702"/>
    <lineage>
        <taxon>Eukaryota</taxon>
        <taxon>Fungi</taxon>
        <taxon>Fungi incertae sedis</taxon>
        <taxon>Mucoromycota</taxon>
        <taxon>Mortierellomycotina</taxon>
        <taxon>Mortierellomycetes</taxon>
        <taxon>Mortierellales</taxon>
        <taxon>Mortierellaceae</taxon>
        <taxon>Dissophora</taxon>
    </lineage>
</organism>
<dbReference type="GO" id="GO:0000298">
    <property type="term" value="F:endopolyphosphatase activity"/>
    <property type="evidence" value="ECO:0007669"/>
    <property type="project" value="TreeGrafter"/>
</dbReference>
<dbReference type="EMBL" id="JAAAIP010000071">
    <property type="protein sequence ID" value="KAG0326872.1"/>
    <property type="molecule type" value="Genomic_DNA"/>
</dbReference>
<dbReference type="InterPro" id="IPR004843">
    <property type="entry name" value="Calcineurin-like_PHP"/>
</dbReference>
<proteinExistence type="predicted"/>
<dbReference type="PANTHER" id="PTHR42850:SF4">
    <property type="entry name" value="ZINC-DEPENDENT ENDOPOLYPHOSPHATASE"/>
    <property type="match status" value="1"/>
</dbReference>
<dbReference type="GO" id="GO:0006798">
    <property type="term" value="P:polyphosphate catabolic process"/>
    <property type="evidence" value="ECO:0007669"/>
    <property type="project" value="TreeGrafter"/>
</dbReference>
<keyword evidence="2" id="KW-0732">Signal</keyword>
<reference evidence="4" key="1">
    <citation type="journal article" date="2020" name="Fungal Divers.">
        <title>Resolving the Mortierellaceae phylogeny through synthesis of multi-gene phylogenetics and phylogenomics.</title>
        <authorList>
            <person name="Vandepol N."/>
            <person name="Liber J."/>
            <person name="Desiro A."/>
            <person name="Na H."/>
            <person name="Kennedy M."/>
            <person name="Barry K."/>
            <person name="Grigoriev I.V."/>
            <person name="Miller A.N."/>
            <person name="O'Donnell K."/>
            <person name="Stajich J.E."/>
            <person name="Bonito G."/>
        </authorList>
    </citation>
    <scope>NUCLEOTIDE SEQUENCE</scope>
    <source>
        <strain evidence="4">REB-010B</strain>
    </source>
</reference>
<protein>
    <recommendedName>
        <fullName evidence="3">Calcineurin-like phosphoesterase domain-containing protein</fullName>
    </recommendedName>
</protein>
<dbReference type="Gene3D" id="3.60.21.10">
    <property type="match status" value="1"/>
</dbReference>
<dbReference type="GO" id="GO:0016791">
    <property type="term" value="F:phosphatase activity"/>
    <property type="evidence" value="ECO:0007669"/>
    <property type="project" value="TreeGrafter"/>
</dbReference>